<dbReference type="Pfam" id="PF02114">
    <property type="entry name" value="Phosducin"/>
    <property type="match status" value="1"/>
</dbReference>
<dbReference type="eggNOG" id="KOG3170">
    <property type="taxonomic scope" value="Eukaryota"/>
</dbReference>
<dbReference type="CDD" id="cd02988">
    <property type="entry name" value="Phd_like_VIAF"/>
    <property type="match status" value="1"/>
</dbReference>
<gene>
    <name evidence="4" type="ORF">H696_02976</name>
</gene>
<organism evidence="4">
    <name type="scientific">Fonticula alba</name>
    <name type="common">Slime mold</name>
    <dbReference type="NCBI Taxonomy" id="691883"/>
    <lineage>
        <taxon>Eukaryota</taxon>
        <taxon>Rotosphaerida</taxon>
        <taxon>Fonticulaceae</taxon>
        <taxon>Fonticula</taxon>
    </lineage>
</organism>
<dbReference type="PANTHER" id="PTHR45809">
    <property type="entry name" value="VIRAL IAP-ASSOCIATED FACTOR HOMOLOG"/>
    <property type="match status" value="1"/>
</dbReference>
<evidence type="ECO:0000259" key="3">
    <source>
        <dbReference type="Pfam" id="PF02114"/>
    </source>
</evidence>
<dbReference type="EMBL" id="KB932204">
    <property type="protein sequence ID" value="KCV70619.1"/>
    <property type="molecule type" value="Genomic_DNA"/>
</dbReference>
<dbReference type="AlphaFoldDB" id="A0A058Z8J7"/>
<dbReference type="STRING" id="691883.A0A058Z8J7"/>
<dbReference type="OrthoDB" id="45518at2759"/>
<feature type="region of interest" description="Disordered" evidence="2">
    <location>
        <begin position="209"/>
        <end position="230"/>
    </location>
</feature>
<evidence type="ECO:0000256" key="1">
    <source>
        <dbReference type="ARBA" id="ARBA00009686"/>
    </source>
</evidence>
<evidence type="ECO:0000313" key="4">
    <source>
        <dbReference type="EMBL" id="KCV70619.1"/>
    </source>
</evidence>
<keyword evidence="5" id="KW-1185">Reference proteome</keyword>
<name>A0A058Z8J7_FONAL</name>
<reference evidence="4" key="1">
    <citation type="submission" date="2013-04" db="EMBL/GenBank/DDBJ databases">
        <title>The Genome Sequence of Fonticula alba ATCC 38817.</title>
        <authorList>
            <consortium name="The Broad Institute Genomics Platform"/>
            <person name="Russ C."/>
            <person name="Cuomo C."/>
            <person name="Burger G."/>
            <person name="Gray M.W."/>
            <person name="Holland P.W.H."/>
            <person name="King N."/>
            <person name="Lang F.B.F."/>
            <person name="Roger A.J."/>
            <person name="Ruiz-Trillo I."/>
            <person name="Brown M."/>
            <person name="Walker B."/>
            <person name="Young S."/>
            <person name="Zeng Q."/>
            <person name="Gargeya S."/>
            <person name="Fitzgerald M."/>
            <person name="Haas B."/>
            <person name="Abouelleil A."/>
            <person name="Allen A.W."/>
            <person name="Alvarado L."/>
            <person name="Arachchi H.M."/>
            <person name="Berlin A.M."/>
            <person name="Chapman S.B."/>
            <person name="Gainer-Dewar J."/>
            <person name="Goldberg J."/>
            <person name="Griggs A."/>
            <person name="Gujja S."/>
            <person name="Hansen M."/>
            <person name="Howarth C."/>
            <person name="Imamovic A."/>
            <person name="Ireland A."/>
            <person name="Larimer J."/>
            <person name="McCowan C."/>
            <person name="Murphy C."/>
            <person name="Pearson M."/>
            <person name="Poon T.W."/>
            <person name="Priest M."/>
            <person name="Roberts A."/>
            <person name="Saif S."/>
            <person name="Shea T."/>
            <person name="Sisk P."/>
            <person name="Sykes S."/>
            <person name="Wortman J."/>
            <person name="Nusbaum C."/>
            <person name="Birren B."/>
        </authorList>
    </citation>
    <scope>NUCLEOTIDE SEQUENCE [LARGE SCALE GENOMIC DNA]</scope>
    <source>
        <strain evidence="4">ATCC 38817</strain>
    </source>
</reference>
<dbReference type="Proteomes" id="UP000030693">
    <property type="component" value="Unassembled WGS sequence"/>
</dbReference>
<dbReference type="SUPFAM" id="SSF52833">
    <property type="entry name" value="Thioredoxin-like"/>
    <property type="match status" value="1"/>
</dbReference>
<dbReference type="OMA" id="FCEIRAN"/>
<comment type="similarity">
    <text evidence="1">Belongs to the phosducin family.</text>
</comment>
<evidence type="ECO:0000256" key="2">
    <source>
        <dbReference type="SAM" id="MobiDB-lite"/>
    </source>
</evidence>
<proteinExistence type="inferred from homology"/>
<evidence type="ECO:0000313" key="5">
    <source>
        <dbReference type="Proteomes" id="UP000030693"/>
    </source>
</evidence>
<dbReference type="GeneID" id="20527701"/>
<accession>A0A058Z8J7</accession>
<sequence>MNNHDEDTEFNDILRARGIIPPKRSAGELEVSEDAIEALLDHTIARHADGTARLERMNLDELDEVEDDFEETLLMEFRQKRIAEMRELAQRSRYGSIQDISQTDYVNEVTNAPAGVPVVVLMTTAQGSTACRLASAHLVQLAQKFPATKFVRGIGSLLVPGYPDDRCPTLMVYLSGKPIRQWVGAAALGGLNRTVDEMEWMLKQARAVESDMEEAPRSSTRGGATASDALRSSIFRSRDLGDDGY</sequence>
<dbReference type="InterPro" id="IPR024253">
    <property type="entry name" value="Phosducin_thioredoxin-like_dom"/>
</dbReference>
<dbReference type="GO" id="GO:0006457">
    <property type="term" value="P:protein folding"/>
    <property type="evidence" value="ECO:0007669"/>
    <property type="project" value="TreeGrafter"/>
</dbReference>
<dbReference type="Gene3D" id="3.40.30.10">
    <property type="entry name" value="Glutaredoxin"/>
    <property type="match status" value="1"/>
</dbReference>
<dbReference type="RefSeq" id="XP_009495135.1">
    <property type="nucleotide sequence ID" value="XM_009496860.1"/>
</dbReference>
<dbReference type="InterPro" id="IPR051498">
    <property type="entry name" value="Phosducin-like_chap/apop_reg"/>
</dbReference>
<dbReference type="InterPro" id="IPR036249">
    <property type="entry name" value="Thioredoxin-like_sf"/>
</dbReference>
<protein>
    <recommendedName>
        <fullName evidence="3">Phosducin domain-containing protein</fullName>
    </recommendedName>
</protein>
<dbReference type="GO" id="GO:0005737">
    <property type="term" value="C:cytoplasm"/>
    <property type="evidence" value="ECO:0007669"/>
    <property type="project" value="TreeGrafter"/>
</dbReference>
<dbReference type="PANTHER" id="PTHR45809:SF3">
    <property type="entry name" value="VIRAL IAP-ASSOCIATED FACTOR HOMOLOG"/>
    <property type="match status" value="1"/>
</dbReference>
<feature type="domain" description="Phosducin" evidence="3">
    <location>
        <begin position="55"/>
        <end position="184"/>
    </location>
</feature>